<dbReference type="Proteomes" id="UP001510562">
    <property type="component" value="Chromosome"/>
</dbReference>
<proteinExistence type="predicted"/>
<keyword evidence="2" id="KW-1185">Reference proteome</keyword>
<evidence type="ECO:0000313" key="1">
    <source>
        <dbReference type="EMBL" id="AKP44197.1"/>
    </source>
</evidence>
<name>A0AC59G3M4_CLODI</name>
<gene>
    <name evidence="1" type="primary">pepF</name>
    <name evidence="1" type="ORF">CDIF1296T_03385</name>
</gene>
<accession>A0AC59G3M4</accession>
<dbReference type="EMBL" id="CP011968">
    <property type="protein sequence ID" value="AKP44197.1"/>
    <property type="molecule type" value="Genomic_DNA"/>
</dbReference>
<evidence type="ECO:0000313" key="2">
    <source>
        <dbReference type="Proteomes" id="UP001510562"/>
    </source>
</evidence>
<protein>
    <submittedName>
        <fullName evidence="1">Endopeptidase</fullName>
    </submittedName>
</protein>
<organism evidence="1 2">
    <name type="scientific">Clostridioides difficile ATCC 9689 = DSM 1296</name>
    <dbReference type="NCBI Taxonomy" id="1121308"/>
    <lineage>
        <taxon>Bacteria</taxon>
        <taxon>Bacillati</taxon>
        <taxon>Bacillota</taxon>
        <taxon>Clostridia</taxon>
        <taxon>Peptostreptococcales</taxon>
        <taxon>Peptostreptococcaceae</taxon>
        <taxon>Clostridioides</taxon>
    </lineage>
</organism>
<reference evidence="1 2" key="1">
    <citation type="journal article" date="2015" name="Genome Announc.">
        <title>Complete Genome Sequence of the Clostridium difficile Type Strain DSM 1296T.</title>
        <authorList>
            <person name="Riedel T."/>
            <person name="Bunk B."/>
            <person name="Wittmann J."/>
            <person name="Thurmer A."/>
            <person name="Sproer C."/>
            <person name="Gronow S."/>
            <person name="Liesegang H."/>
            <person name="Daniel R."/>
            <person name="Overmann J."/>
        </authorList>
    </citation>
    <scope>NUCLEOTIDE SEQUENCE [LARGE SCALE GENOMIC DNA]</scope>
    <source>
        <strain evidence="2">ATCC 9689 / DSM 1296 / BCRC 10642 / JCM 1296 / NCIMB 10666 / NCTC 11209 / 90556-M6S</strain>
    </source>
</reference>
<sequence length="594" mass="68837">MGTDRSTIEEKYKWKIDKMYSSKEEIEKDISKVKNLIQEVKEYKGKLSESKENLYKVLNISENASRIVQNLYVYTHMKQHEDTRINDNQGRATKTEMLSTDLGVATSYIVPEILAIEENKLSEYLKDEKLSFYAKYIKDILRDKPHTLSEREEEILAATSELSTIPENVYDMLAYADMEFPEIEDEEGNKVKLSHSNYSLFIKSKNSRVRKDAFEGEFSTYEKYKNTFASTLYGGIKSEIFYAKTRKYNSAIEASLFSDDVSLDVYNNLISAIDKSIPNLNKYVELKKKFLGLNEIHMYDLYVPLTDKFDMDIPYDKAQDIILEALKPLGEEYLKIIKSAFDEGWIDVYDNEGKKGGAYSWGSYDSHPYILMSYKNDLNSLFTLIHELGHSVHSHYSRTSQPFLYSDYKIFVAEVASTLNELLLINYLLENSKSKDETIYLLNYYLEQFRTTVHRQTMFAEFEKIVHQRVESGEPLTADEFTNIYYKLNEKYYGKSAIVDKQIGIEWARIPHFYSNFYVYKYATGFSAASALSQQILSEGSTAVDRYINFLKSGGSEYPLEQLKSAGVDMTKKESIEEALNVFAELVNKLEKEL</sequence>